<feature type="domain" description="RNA helicase aquarius beta-barrel" evidence="2">
    <location>
        <begin position="398"/>
        <end position="467"/>
    </location>
</feature>
<accession>A0A8S4G2A9</accession>
<reference evidence="3" key="1">
    <citation type="submission" date="2020-11" db="EMBL/GenBank/DDBJ databases">
        <authorList>
            <person name="Whiteford S."/>
        </authorList>
    </citation>
    <scope>NUCLEOTIDE SEQUENCE</scope>
</reference>
<gene>
    <name evidence="3" type="ORF">PLXY2_LOCUS12305</name>
</gene>
<organism evidence="3 4">
    <name type="scientific">Plutella xylostella</name>
    <name type="common">Diamondback moth</name>
    <name type="synonym">Plutella maculipennis</name>
    <dbReference type="NCBI Taxonomy" id="51655"/>
    <lineage>
        <taxon>Eukaryota</taxon>
        <taxon>Metazoa</taxon>
        <taxon>Ecdysozoa</taxon>
        <taxon>Arthropoda</taxon>
        <taxon>Hexapoda</taxon>
        <taxon>Insecta</taxon>
        <taxon>Pterygota</taxon>
        <taxon>Neoptera</taxon>
        <taxon>Endopterygota</taxon>
        <taxon>Lepidoptera</taxon>
        <taxon>Glossata</taxon>
        <taxon>Ditrysia</taxon>
        <taxon>Yponomeutoidea</taxon>
        <taxon>Plutellidae</taxon>
        <taxon>Plutella</taxon>
    </lineage>
</organism>
<comment type="caution">
    <text evidence="3">The sequence shown here is derived from an EMBL/GenBank/DDBJ whole genome shotgun (WGS) entry which is preliminary data.</text>
</comment>
<dbReference type="EMBL" id="CAJHNJ030000071">
    <property type="protein sequence ID" value="CAG9134014.1"/>
    <property type="molecule type" value="Genomic_DNA"/>
</dbReference>
<dbReference type="InterPro" id="IPR032174">
    <property type="entry name" value="Aquarius_N"/>
</dbReference>
<evidence type="ECO:0000313" key="4">
    <source>
        <dbReference type="Proteomes" id="UP000653454"/>
    </source>
</evidence>
<proteinExistence type="predicted"/>
<evidence type="ECO:0000313" key="3">
    <source>
        <dbReference type="EMBL" id="CAG9134014.1"/>
    </source>
</evidence>
<sequence>MSDRCGDMRVRTGSVTAQLLQMLKFYARFEISDETGDPMTDRDMTLLHYSRITSLQKAAFAKFPDLRKFSLANVASVDTRETLQKHFGNLSDKALRAIATHLNLVPPEGREEEFPWHRLDKEFLTELLISRHERRISQLEELNSMPLYPTEAVIWDENVVPTEIYGGDSCLALPKLNLQFLTLHDYLLRNFNLFRLESTYEIRQDIEDAVYRLAPWRAEDGGVYFGGWARMAHPIQSFAVVEVAKPLIGERAPSRVRADVTVTLSVRHEIKHEWENLRKHDVCFLITVRPTQPIGTKYDYRRSMVEQAGIVYVRGCEVEGMLDAAGRVLEEGPEPRPALPADTRTFRLLLDANQYAADLDTASTGGEVEEYLCSDRVKCTKESSPKERYIQLRKQPNSFHRRSMVEQGGIVYVRGCEVEGMLDAAGRVLEEGPEPRPALPADTRTFRLLLDANQYAADLDTASTGREVGYWSYSSRRLNKL</sequence>
<protein>
    <submittedName>
        <fullName evidence="3">(diamondback moth) hypothetical protein</fullName>
    </submittedName>
</protein>
<dbReference type="Proteomes" id="UP000653454">
    <property type="component" value="Unassembled WGS sequence"/>
</dbReference>
<feature type="domain" description="RNA helicase aquarius beta-barrel" evidence="2">
    <location>
        <begin position="215"/>
        <end position="366"/>
    </location>
</feature>
<evidence type="ECO:0000259" key="2">
    <source>
        <dbReference type="Pfam" id="PF21143"/>
    </source>
</evidence>
<keyword evidence="4" id="KW-1185">Reference proteome</keyword>
<dbReference type="Pfam" id="PF16399">
    <property type="entry name" value="Aquarius_N_1st"/>
    <property type="match status" value="1"/>
</dbReference>
<dbReference type="AlphaFoldDB" id="A0A8S4G2A9"/>
<dbReference type="InterPro" id="IPR048966">
    <property type="entry name" value="Aquarius_b-barrel"/>
</dbReference>
<name>A0A8S4G2A9_PLUXY</name>
<feature type="domain" description="RNA helicase aquarius N-terminal" evidence="1">
    <location>
        <begin position="12"/>
        <end position="135"/>
    </location>
</feature>
<evidence type="ECO:0000259" key="1">
    <source>
        <dbReference type="Pfam" id="PF16399"/>
    </source>
</evidence>
<dbReference type="Pfam" id="PF21143">
    <property type="entry name" value="Aquarius_N_2nd"/>
    <property type="match status" value="2"/>
</dbReference>